<sequence length="557" mass="62719">MNWKKIWIGALIVVVAGMGFYSFNRDQKNFEIAKNLEIYYSLFRELNMFYVDDVNPNKLVKTSIDEMLSSLDPYTNFISEDQMEDFRFQTTGEYAGIGALIGQQKGKIVISEPYEGFPAQKFGLKAGDVILEVEGKSTEDMTTEDVSNLLRGPANKPVNIKLQRPGQKKPFEVEVVREKVNIDAVPYYGMLDDNTAYIRLSSFTANCSEEVKTAFFELKKNDPEAFVLDLRGNGGGLLQEAVKIVNMFVPEGEEIVSTKGKVKQWDKTYTATSAPLDTTIRIAVLTNRNSASASEIVAGAIQDLDRGIVIGTRTFGKGLVQTTRDLDYNTKLKVTTAKYYIPSGRCIQALDYSHRNEDGSVGHVPDSLISEFTTKNGRKVYDGGGIVPDLVVEPDQLSNLSVALLTNFVVFDFATLYSNENESIAGPEDFYISDDIYTQFSDFVKEQDFDYESESLHELEELIDAARKEKYYTLAEEEFESMKATLEPNIDKDLNEFNEEIESLLENEIVSRYYYQRGAIRASIGDDKVIEKAVEELSSPMAYNNYFEPGTVISMDR</sequence>
<evidence type="ECO:0000256" key="4">
    <source>
        <dbReference type="ARBA" id="ARBA00022825"/>
    </source>
</evidence>
<dbReference type="GO" id="GO:0004175">
    <property type="term" value="F:endopeptidase activity"/>
    <property type="evidence" value="ECO:0007669"/>
    <property type="project" value="TreeGrafter"/>
</dbReference>
<dbReference type="Pfam" id="PF03572">
    <property type="entry name" value="Peptidase_S41"/>
    <property type="match status" value="1"/>
</dbReference>
<organism evidence="8 9">
    <name type="scientific">Tangfeifania diversioriginum</name>
    <dbReference type="NCBI Taxonomy" id="1168035"/>
    <lineage>
        <taxon>Bacteria</taxon>
        <taxon>Pseudomonadati</taxon>
        <taxon>Bacteroidota</taxon>
        <taxon>Bacteroidia</taxon>
        <taxon>Marinilabiliales</taxon>
        <taxon>Prolixibacteraceae</taxon>
        <taxon>Tangfeifania</taxon>
    </lineage>
</organism>
<dbReference type="CDD" id="cd06782">
    <property type="entry name" value="cpPDZ_CPP-like"/>
    <property type="match status" value="1"/>
</dbReference>
<dbReference type="Gene3D" id="2.30.42.10">
    <property type="match status" value="1"/>
</dbReference>
<evidence type="ECO:0000313" key="8">
    <source>
        <dbReference type="EMBL" id="SHI36940.1"/>
    </source>
</evidence>
<evidence type="ECO:0000256" key="6">
    <source>
        <dbReference type="SAM" id="Phobius"/>
    </source>
</evidence>
<dbReference type="GO" id="GO:0007165">
    <property type="term" value="P:signal transduction"/>
    <property type="evidence" value="ECO:0007669"/>
    <property type="project" value="TreeGrafter"/>
</dbReference>
<accession>A0A1M6AKC8</accession>
<proteinExistence type="inferred from homology"/>
<evidence type="ECO:0000259" key="7">
    <source>
        <dbReference type="PROSITE" id="PS50106"/>
    </source>
</evidence>
<reference evidence="8 9" key="1">
    <citation type="submission" date="2016-11" db="EMBL/GenBank/DDBJ databases">
        <authorList>
            <person name="Jaros S."/>
            <person name="Januszkiewicz K."/>
            <person name="Wedrychowicz H."/>
        </authorList>
    </citation>
    <scope>NUCLEOTIDE SEQUENCE [LARGE SCALE GENOMIC DNA]</scope>
    <source>
        <strain evidence="8 9">DSM 27063</strain>
    </source>
</reference>
<dbReference type="PANTHER" id="PTHR32060">
    <property type="entry name" value="TAIL-SPECIFIC PROTEASE"/>
    <property type="match status" value="1"/>
</dbReference>
<dbReference type="InterPro" id="IPR041489">
    <property type="entry name" value="PDZ_6"/>
</dbReference>
<keyword evidence="6" id="KW-0472">Membrane</keyword>
<evidence type="ECO:0000256" key="3">
    <source>
        <dbReference type="ARBA" id="ARBA00022801"/>
    </source>
</evidence>
<dbReference type="GO" id="GO:0006508">
    <property type="term" value="P:proteolysis"/>
    <property type="evidence" value="ECO:0007669"/>
    <property type="project" value="UniProtKB-KW"/>
</dbReference>
<protein>
    <submittedName>
        <fullName evidence="8">Carboxyl-terminal processing protease</fullName>
    </submittedName>
</protein>
<dbReference type="SMART" id="SM00228">
    <property type="entry name" value="PDZ"/>
    <property type="match status" value="1"/>
</dbReference>
<keyword evidence="6" id="KW-1133">Transmembrane helix</keyword>
<feature type="transmembrane region" description="Helical" evidence="6">
    <location>
        <begin position="6"/>
        <end position="24"/>
    </location>
</feature>
<dbReference type="PROSITE" id="PS50106">
    <property type="entry name" value="PDZ"/>
    <property type="match status" value="1"/>
</dbReference>
<keyword evidence="6" id="KW-0812">Transmembrane</keyword>
<dbReference type="FunFam" id="2.30.42.10:FF:000063">
    <property type="entry name" value="Peptidase, S41 family"/>
    <property type="match status" value="1"/>
</dbReference>
<dbReference type="OrthoDB" id="9812068at2"/>
<dbReference type="SMART" id="SM00245">
    <property type="entry name" value="TSPc"/>
    <property type="match status" value="1"/>
</dbReference>
<evidence type="ECO:0000313" key="9">
    <source>
        <dbReference type="Proteomes" id="UP000184050"/>
    </source>
</evidence>
<keyword evidence="2 5" id="KW-0645">Protease</keyword>
<dbReference type="SUPFAM" id="SSF50156">
    <property type="entry name" value="PDZ domain-like"/>
    <property type="match status" value="1"/>
</dbReference>
<dbReference type="InterPro" id="IPR001478">
    <property type="entry name" value="PDZ"/>
</dbReference>
<dbReference type="GO" id="GO:0030288">
    <property type="term" value="C:outer membrane-bounded periplasmic space"/>
    <property type="evidence" value="ECO:0007669"/>
    <property type="project" value="TreeGrafter"/>
</dbReference>
<evidence type="ECO:0000256" key="1">
    <source>
        <dbReference type="ARBA" id="ARBA00009179"/>
    </source>
</evidence>
<dbReference type="InterPro" id="IPR029045">
    <property type="entry name" value="ClpP/crotonase-like_dom_sf"/>
</dbReference>
<dbReference type="AlphaFoldDB" id="A0A1M6AKC8"/>
<name>A0A1M6AKC8_9BACT</name>
<dbReference type="PANTHER" id="PTHR32060:SF30">
    <property type="entry name" value="CARBOXY-TERMINAL PROCESSING PROTEASE CTPA"/>
    <property type="match status" value="1"/>
</dbReference>
<dbReference type="EMBL" id="FQZE01000001">
    <property type="protein sequence ID" value="SHI36940.1"/>
    <property type="molecule type" value="Genomic_DNA"/>
</dbReference>
<evidence type="ECO:0000256" key="5">
    <source>
        <dbReference type="RuleBase" id="RU004404"/>
    </source>
</evidence>
<evidence type="ECO:0000256" key="2">
    <source>
        <dbReference type="ARBA" id="ARBA00022670"/>
    </source>
</evidence>
<dbReference type="InterPro" id="IPR005151">
    <property type="entry name" value="Tail-specific_protease"/>
</dbReference>
<dbReference type="NCBIfam" id="TIGR00225">
    <property type="entry name" value="prc"/>
    <property type="match status" value="1"/>
</dbReference>
<keyword evidence="9" id="KW-1185">Reference proteome</keyword>
<dbReference type="Gene3D" id="3.30.750.44">
    <property type="match status" value="1"/>
</dbReference>
<dbReference type="GO" id="GO:0008236">
    <property type="term" value="F:serine-type peptidase activity"/>
    <property type="evidence" value="ECO:0007669"/>
    <property type="project" value="UniProtKB-KW"/>
</dbReference>
<dbReference type="InterPro" id="IPR004447">
    <property type="entry name" value="Peptidase_S41A"/>
</dbReference>
<gene>
    <name evidence="8" type="ORF">SAMN05444280_101236</name>
</gene>
<feature type="domain" description="PDZ" evidence="7">
    <location>
        <begin position="85"/>
        <end position="151"/>
    </location>
</feature>
<dbReference type="Gene3D" id="3.90.226.10">
    <property type="entry name" value="2-enoyl-CoA Hydratase, Chain A, domain 1"/>
    <property type="match status" value="1"/>
</dbReference>
<dbReference type="STRING" id="1168035.SAMN05444280_101236"/>
<keyword evidence="3 5" id="KW-0378">Hydrolase</keyword>
<dbReference type="RefSeq" id="WP_073164287.1">
    <property type="nucleotide sequence ID" value="NZ_FQZE01000001.1"/>
</dbReference>
<dbReference type="Proteomes" id="UP000184050">
    <property type="component" value="Unassembled WGS sequence"/>
</dbReference>
<keyword evidence="4 5" id="KW-0720">Serine protease</keyword>
<comment type="similarity">
    <text evidence="1 5">Belongs to the peptidase S41A family.</text>
</comment>
<dbReference type="InterPro" id="IPR036034">
    <property type="entry name" value="PDZ_sf"/>
</dbReference>
<dbReference type="Pfam" id="PF17820">
    <property type="entry name" value="PDZ_6"/>
    <property type="match status" value="1"/>
</dbReference>
<dbReference type="CDD" id="cd07560">
    <property type="entry name" value="Peptidase_S41_CPP"/>
    <property type="match status" value="1"/>
</dbReference>
<dbReference type="SUPFAM" id="SSF52096">
    <property type="entry name" value="ClpP/crotonase"/>
    <property type="match status" value="1"/>
</dbReference>